<dbReference type="InterPro" id="IPR024424">
    <property type="entry name" value="G39P_N"/>
</dbReference>
<dbReference type="EMBL" id="FOOE01000045">
    <property type="protein sequence ID" value="SFG28763.1"/>
    <property type="molecule type" value="Genomic_DNA"/>
</dbReference>
<reference evidence="2 3" key="1">
    <citation type="submission" date="2016-10" db="EMBL/GenBank/DDBJ databases">
        <authorList>
            <person name="de Groot N.N."/>
        </authorList>
    </citation>
    <scope>NUCLEOTIDE SEQUENCE [LARGE SCALE GENOMIC DNA]</scope>
    <source>
        <strain evidence="2 3">NLAE-zl-G419</strain>
    </source>
</reference>
<accession>A0A1I2QMA2</accession>
<gene>
    <name evidence="2" type="ORF">SAMN04487885_1459</name>
</gene>
<dbReference type="AlphaFoldDB" id="A0A1I2QMA2"/>
<name>A0A1I2QMA2_9CLOT</name>
<dbReference type="Pfam" id="PF11417">
    <property type="entry name" value="Inhibitor_G39P"/>
    <property type="match status" value="1"/>
</dbReference>
<protein>
    <submittedName>
        <fullName evidence="2">Loader and inhibitor of phage G40P</fullName>
    </submittedName>
</protein>
<evidence type="ECO:0000313" key="3">
    <source>
        <dbReference type="Proteomes" id="UP000182135"/>
    </source>
</evidence>
<dbReference type="RefSeq" id="WP_074846716.1">
    <property type="nucleotide sequence ID" value="NZ_FOOE01000045.1"/>
</dbReference>
<proteinExistence type="predicted"/>
<dbReference type="Gene3D" id="1.10.8.200">
    <property type="entry name" value="Replisome organizer (g39p helicase loader/inhibitor protein)"/>
    <property type="match status" value="1"/>
</dbReference>
<dbReference type="Proteomes" id="UP000182135">
    <property type="component" value="Unassembled WGS sequence"/>
</dbReference>
<keyword evidence="3" id="KW-1185">Reference proteome</keyword>
<evidence type="ECO:0000259" key="1">
    <source>
        <dbReference type="Pfam" id="PF11417"/>
    </source>
</evidence>
<feature type="domain" description="Replicative helicase inhibitor G39P N-terminal" evidence="1">
    <location>
        <begin position="1"/>
        <end position="67"/>
    </location>
</feature>
<organism evidence="2 3">
    <name type="scientific">Clostridium cadaveris</name>
    <dbReference type="NCBI Taxonomy" id="1529"/>
    <lineage>
        <taxon>Bacteria</taxon>
        <taxon>Bacillati</taxon>
        <taxon>Bacillota</taxon>
        <taxon>Clostridia</taxon>
        <taxon>Eubacteriales</taxon>
        <taxon>Clostridiaceae</taxon>
        <taxon>Clostridium</taxon>
    </lineage>
</organism>
<evidence type="ECO:0000313" key="2">
    <source>
        <dbReference type="EMBL" id="SFG28763.1"/>
    </source>
</evidence>
<sequence length="181" mass="20911">MNKTELVQILTILGSNFQSIGRQMEDQGKRKMICQLWYECLGDIDYKLALAAVKKSIITYAYPPTIHDIRESALSLITKEEESKTPIEYWNEAFKMIKNGSYMTTEEFESHSDIVKKFFGNVAQVKELAMTDYNTVSTVTKGQFLKQIEIIQARQKENNLIPENIKQLVQRMTNNKMLEGD</sequence>
<dbReference type="STRING" id="1529.SAMN04487885_1459"/>